<protein>
    <submittedName>
        <fullName evidence="1">Uncharacterized protein</fullName>
    </submittedName>
</protein>
<dbReference type="EMBL" id="MCBR01020698">
    <property type="protein sequence ID" value="RKF55033.1"/>
    <property type="molecule type" value="Genomic_DNA"/>
</dbReference>
<gene>
    <name evidence="1" type="ORF">GcC1_206043</name>
</gene>
<organism evidence="1 2">
    <name type="scientific">Golovinomyces cichoracearum</name>
    <dbReference type="NCBI Taxonomy" id="62708"/>
    <lineage>
        <taxon>Eukaryota</taxon>
        <taxon>Fungi</taxon>
        <taxon>Dikarya</taxon>
        <taxon>Ascomycota</taxon>
        <taxon>Pezizomycotina</taxon>
        <taxon>Leotiomycetes</taxon>
        <taxon>Erysiphales</taxon>
        <taxon>Erysiphaceae</taxon>
        <taxon>Golovinomyces</taxon>
    </lineage>
</organism>
<sequence>MDIHKDLCDMNQFPVDRQIDILVLALKEPVLSEFKAYPYDIGTTFEGMINHLENVMKNPNKLPSECVFILVDTLNTN</sequence>
<evidence type="ECO:0000313" key="1">
    <source>
        <dbReference type="EMBL" id="RKF55033.1"/>
    </source>
</evidence>
<dbReference type="Proteomes" id="UP000285405">
    <property type="component" value="Unassembled WGS sequence"/>
</dbReference>
<name>A0A420HCC6_9PEZI</name>
<comment type="caution">
    <text evidence="1">The sequence shown here is derived from an EMBL/GenBank/DDBJ whole genome shotgun (WGS) entry which is preliminary data.</text>
</comment>
<proteinExistence type="predicted"/>
<dbReference type="OrthoDB" id="3599542at2759"/>
<evidence type="ECO:0000313" key="2">
    <source>
        <dbReference type="Proteomes" id="UP000285405"/>
    </source>
</evidence>
<accession>A0A420HCC6</accession>
<reference evidence="1 2" key="1">
    <citation type="journal article" date="2018" name="BMC Genomics">
        <title>Comparative genome analyses reveal sequence features reflecting distinct modes of host-adaptation between dicot and monocot powdery mildew.</title>
        <authorList>
            <person name="Wu Y."/>
            <person name="Ma X."/>
            <person name="Pan Z."/>
            <person name="Kale S.D."/>
            <person name="Song Y."/>
            <person name="King H."/>
            <person name="Zhang Q."/>
            <person name="Presley C."/>
            <person name="Deng X."/>
            <person name="Wei C.I."/>
            <person name="Xiao S."/>
        </authorList>
    </citation>
    <scope>NUCLEOTIDE SEQUENCE [LARGE SCALE GENOMIC DNA]</scope>
    <source>
        <strain evidence="1">UCSC1</strain>
    </source>
</reference>
<dbReference type="AlphaFoldDB" id="A0A420HCC6"/>